<dbReference type="EMBL" id="CAJOBC010094307">
    <property type="protein sequence ID" value="CAF4423893.1"/>
    <property type="molecule type" value="Genomic_DNA"/>
</dbReference>
<evidence type="ECO:0000313" key="4">
    <source>
        <dbReference type="EMBL" id="CAF1562326.1"/>
    </source>
</evidence>
<dbReference type="EMBL" id="CAJNOK010035865">
    <property type="protein sequence ID" value="CAF1517256.1"/>
    <property type="molecule type" value="Genomic_DNA"/>
</dbReference>
<evidence type="ECO:0000313" key="6">
    <source>
        <dbReference type="EMBL" id="CAF4423893.1"/>
    </source>
</evidence>
<evidence type="ECO:0000259" key="2">
    <source>
        <dbReference type="Pfam" id="PF13676"/>
    </source>
</evidence>
<dbReference type="Proteomes" id="UP000681722">
    <property type="component" value="Unassembled WGS sequence"/>
</dbReference>
<feature type="region of interest" description="Disordered" evidence="1">
    <location>
        <begin position="184"/>
        <end position="214"/>
    </location>
</feature>
<dbReference type="Gene3D" id="3.40.50.10140">
    <property type="entry name" value="Toll/interleukin-1 receptor homology (TIR) domain"/>
    <property type="match status" value="1"/>
</dbReference>
<dbReference type="EMBL" id="CAJOBA010057976">
    <property type="protein sequence ID" value="CAF4304663.1"/>
    <property type="molecule type" value="Genomic_DNA"/>
</dbReference>
<reference evidence="4" key="1">
    <citation type="submission" date="2021-02" db="EMBL/GenBank/DDBJ databases">
        <authorList>
            <person name="Nowell W R."/>
        </authorList>
    </citation>
    <scope>NUCLEOTIDE SEQUENCE</scope>
</reference>
<dbReference type="GO" id="GO:0007165">
    <property type="term" value="P:signal transduction"/>
    <property type="evidence" value="ECO:0007669"/>
    <property type="project" value="InterPro"/>
</dbReference>
<dbReference type="AlphaFoldDB" id="A0A815XTN2"/>
<name>A0A815XTN2_9BILA</name>
<dbReference type="Proteomes" id="UP000682733">
    <property type="component" value="Unassembled WGS sequence"/>
</dbReference>
<dbReference type="InterPro" id="IPR035897">
    <property type="entry name" value="Toll_tir_struct_dom_sf"/>
</dbReference>
<dbReference type="Pfam" id="PF13676">
    <property type="entry name" value="TIR_2"/>
    <property type="match status" value="1"/>
</dbReference>
<dbReference type="PANTHER" id="PTHR46270">
    <property type="entry name" value="ARMADILLO-TYPE FOLD-RELATED"/>
    <property type="match status" value="1"/>
</dbReference>
<dbReference type="Proteomes" id="UP000663829">
    <property type="component" value="Unassembled WGS sequence"/>
</dbReference>
<feature type="non-terminal residue" evidence="4">
    <location>
        <position position="214"/>
    </location>
</feature>
<gene>
    <name evidence="4" type="ORF">GPM918_LOCUS39842</name>
    <name evidence="3" type="ORF">OVA965_LOCUS37641</name>
    <name evidence="6" type="ORF">SRO942_LOCUS40749</name>
    <name evidence="5" type="ORF">TMI583_LOCUS38740</name>
</gene>
<dbReference type="EMBL" id="CAJNOQ010028545">
    <property type="protein sequence ID" value="CAF1562326.1"/>
    <property type="molecule type" value="Genomic_DNA"/>
</dbReference>
<comment type="caution">
    <text evidence="4">The sequence shown here is derived from an EMBL/GenBank/DDBJ whole genome shotgun (WGS) entry which is preliminary data.</text>
</comment>
<evidence type="ECO:0000256" key="1">
    <source>
        <dbReference type="SAM" id="MobiDB-lite"/>
    </source>
</evidence>
<keyword evidence="7" id="KW-1185">Reference proteome</keyword>
<proteinExistence type="predicted"/>
<dbReference type="InterPro" id="IPR000157">
    <property type="entry name" value="TIR_dom"/>
</dbReference>
<evidence type="ECO:0000313" key="5">
    <source>
        <dbReference type="EMBL" id="CAF4304663.1"/>
    </source>
</evidence>
<evidence type="ECO:0000313" key="3">
    <source>
        <dbReference type="EMBL" id="CAF1517256.1"/>
    </source>
</evidence>
<dbReference type="SUPFAM" id="SSF52200">
    <property type="entry name" value="Toll/Interleukin receptor TIR domain"/>
    <property type="match status" value="1"/>
</dbReference>
<dbReference type="PANTHER" id="PTHR46270:SF2">
    <property type="entry name" value="TIR DOMAIN-CONTAINING PROTEIN"/>
    <property type="match status" value="1"/>
</dbReference>
<dbReference type="Proteomes" id="UP000677228">
    <property type="component" value="Unassembled WGS sequence"/>
</dbReference>
<dbReference type="OrthoDB" id="2148946at2759"/>
<sequence>MGHCSSTTSATTPTTTVTIDTKANQLPHAAVAPASSSQPKHAMLSYQWASQELVKNVYTFLRSKNLAVWMDINGGMSANIYQCMAEGVENANVVVCFLTQKYQNSENCQQELQYTRTKNIPILPVRLERDWKPTGWLGLVTAGLLWVDFRGCNASNYSEYAELLYQQIQTILHPSISNTVVAPSESNANEAPSHQLSIPTKKFEQESLALQTQP</sequence>
<organism evidence="4 7">
    <name type="scientific">Didymodactylos carnosus</name>
    <dbReference type="NCBI Taxonomy" id="1234261"/>
    <lineage>
        <taxon>Eukaryota</taxon>
        <taxon>Metazoa</taxon>
        <taxon>Spiralia</taxon>
        <taxon>Gnathifera</taxon>
        <taxon>Rotifera</taxon>
        <taxon>Eurotatoria</taxon>
        <taxon>Bdelloidea</taxon>
        <taxon>Philodinida</taxon>
        <taxon>Philodinidae</taxon>
        <taxon>Didymodactylos</taxon>
    </lineage>
</organism>
<feature type="domain" description="TIR" evidence="2">
    <location>
        <begin position="43"/>
        <end position="162"/>
    </location>
</feature>
<protein>
    <recommendedName>
        <fullName evidence="2">TIR domain-containing protein</fullName>
    </recommendedName>
</protein>
<evidence type="ECO:0000313" key="7">
    <source>
        <dbReference type="Proteomes" id="UP000663829"/>
    </source>
</evidence>
<feature type="compositionally biased region" description="Polar residues" evidence="1">
    <location>
        <begin position="184"/>
        <end position="198"/>
    </location>
</feature>
<accession>A0A815XTN2</accession>